<dbReference type="Proteomes" id="UP000754563">
    <property type="component" value="Unassembled WGS sequence"/>
</dbReference>
<reference evidence="1" key="1">
    <citation type="submission" date="2020-04" db="EMBL/GenBank/DDBJ databases">
        <authorList>
            <person name="Zhang T."/>
        </authorList>
    </citation>
    <scope>NUCLEOTIDE SEQUENCE</scope>
    <source>
        <strain evidence="1">HKST-UBA11</strain>
    </source>
</reference>
<proteinExistence type="predicted"/>
<accession>A0A955L861</accession>
<protein>
    <submittedName>
        <fullName evidence="1">Uncharacterized protein</fullName>
    </submittedName>
</protein>
<comment type="caution">
    <text evidence="1">The sequence shown here is derived from an EMBL/GenBank/DDBJ whole genome shotgun (WGS) entry which is preliminary data.</text>
</comment>
<evidence type="ECO:0000313" key="2">
    <source>
        <dbReference type="Proteomes" id="UP000754563"/>
    </source>
</evidence>
<dbReference type="EMBL" id="JAGQLH010000020">
    <property type="protein sequence ID" value="MCA9385455.1"/>
    <property type="molecule type" value="Genomic_DNA"/>
</dbReference>
<evidence type="ECO:0000313" key="1">
    <source>
        <dbReference type="EMBL" id="MCA9385455.1"/>
    </source>
</evidence>
<name>A0A955L861_9BACT</name>
<sequence>CFVSSIQAITSEHYSAAENLLTNLGACRKGGVESNTFMRTVFKPKYKKKIPRDPGIVFLENPVPPSISYYRK</sequence>
<gene>
    <name evidence="1" type="ORF">KC717_02280</name>
</gene>
<organism evidence="1 2">
    <name type="scientific">Candidatus Dojkabacteria bacterium</name>
    <dbReference type="NCBI Taxonomy" id="2099670"/>
    <lineage>
        <taxon>Bacteria</taxon>
        <taxon>Candidatus Dojkabacteria</taxon>
    </lineage>
</organism>
<dbReference type="AlphaFoldDB" id="A0A955L861"/>
<feature type="non-terminal residue" evidence="1">
    <location>
        <position position="1"/>
    </location>
</feature>
<reference evidence="1" key="2">
    <citation type="journal article" date="2021" name="Microbiome">
        <title>Successional dynamics and alternative stable states in a saline activated sludge microbial community over 9 years.</title>
        <authorList>
            <person name="Wang Y."/>
            <person name="Ye J."/>
            <person name="Ju F."/>
            <person name="Liu L."/>
            <person name="Boyd J.A."/>
            <person name="Deng Y."/>
            <person name="Parks D.H."/>
            <person name="Jiang X."/>
            <person name="Yin X."/>
            <person name="Woodcroft B.J."/>
            <person name="Tyson G.W."/>
            <person name="Hugenholtz P."/>
            <person name="Polz M.F."/>
            <person name="Zhang T."/>
        </authorList>
    </citation>
    <scope>NUCLEOTIDE SEQUENCE</scope>
    <source>
        <strain evidence="1">HKST-UBA11</strain>
    </source>
</reference>